<dbReference type="PANTHER" id="PTHR38731:SF3">
    <property type="entry name" value="BLL6125 PROTEIN"/>
    <property type="match status" value="1"/>
</dbReference>
<accession>A0A239FY58</accession>
<organism evidence="3 4">
    <name type="scientific">Antarctobacter heliothermus</name>
    <dbReference type="NCBI Taxonomy" id="74033"/>
    <lineage>
        <taxon>Bacteria</taxon>
        <taxon>Pseudomonadati</taxon>
        <taxon>Pseudomonadota</taxon>
        <taxon>Alphaproteobacteria</taxon>
        <taxon>Rhodobacterales</taxon>
        <taxon>Roseobacteraceae</taxon>
        <taxon>Antarctobacter</taxon>
    </lineage>
</organism>
<feature type="signal peptide" evidence="1">
    <location>
        <begin position="1"/>
        <end position="20"/>
    </location>
</feature>
<reference evidence="3 4" key="1">
    <citation type="submission" date="2017-06" db="EMBL/GenBank/DDBJ databases">
        <authorList>
            <person name="Kim H.J."/>
            <person name="Triplett B.A."/>
        </authorList>
    </citation>
    <scope>NUCLEOTIDE SEQUENCE [LARGE SCALE GENOMIC DNA]</scope>
    <source>
        <strain evidence="3 4">DSM 11445</strain>
    </source>
</reference>
<feature type="chain" id="PRO_5012059839" evidence="1">
    <location>
        <begin position="21"/>
        <end position="208"/>
    </location>
</feature>
<dbReference type="RefSeq" id="WP_089278270.1">
    <property type="nucleotide sequence ID" value="NZ_FZON01000022.1"/>
</dbReference>
<proteinExistence type="predicted"/>
<protein>
    <submittedName>
        <fullName evidence="3">FecR family protein</fullName>
    </submittedName>
</protein>
<dbReference type="InterPro" id="IPR006860">
    <property type="entry name" value="FecR"/>
</dbReference>
<dbReference type="Proteomes" id="UP000198440">
    <property type="component" value="Unassembled WGS sequence"/>
</dbReference>
<dbReference type="Gene3D" id="2.60.120.1440">
    <property type="match status" value="1"/>
</dbReference>
<dbReference type="EMBL" id="FZON01000022">
    <property type="protein sequence ID" value="SNS61123.1"/>
    <property type="molecule type" value="Genomic_DNA"/>
</dbReference>
<dbReference type="PANTHER" id="PTHR38731">
    <property type="entry name" value="LIPL45-RELATED LIPOPROTEIN-RELATED"/>
    <property type="match status" value="1"/>
</dbReference>
<dbReference type="AlphaFoldDB" id="A0A239FY58"/>
<sequence>MHFTKLFLTIALLGPMASGAAAQTSVTCSVETVLGQAEAVTGEVRRSLEPLAQVAIQDRIETAERGLVTLVCPDDLRITVGPSSVVVLVDVDQGATGWGASLSTGIARFARPLFGGARFEVRTPSAVASVRSTVWTIEATAEATAVFVREGQVVVTPVAEAPADGPTEAVLDAGQGVEVSVSDGLGPVEDWGRNRIAQQEARLFPEGQ</sequence>
<dbReference type="Pfam" id="PF04773">
    <property type="entry name" value="FecR"/>
    <property type="match status" value="1"/>
</dbReference>
<evidence type="ECO:0000259" key="2">
    <source>
        <dbReference type="Pfam" id="PF04773"/>
    </source>
</evidence>
<evidence type="ECO:0000256" key="1">
    <source>
        <dbReference type="SAM" id="SignalP"/>
    </source>
</evidence>
<feature type="domain" description="FecR protein" evidence="2">
    <location>
        <begin position="58"/>
        <end position="153"/>
    </location>
</feature>
<keyword evidence="1" id="KW-0732">Signal</keyword>
<name>A0A239FY58_9RHOB</name>
<gene>
    <name evidence="3" type="ORF">SAMN04488078_102265</name>
</gene>
<evidence type="ECO:0000313" key="3">
    <source>
        <dbReference type="EMBL" id="SNS61123.1"/>
    </source>
</evidence>
<dbReference type="OrthoDB" id="7705200at2"/>
<evidence type="ECO:0000313" key="4">
    <source>
        <dbReference type="Proteomes" id="UP000198440"/>
    </source>
</evidence>